<dbReference type="RefSeq" id="WP_243478451.1">
    <property type="nucleotide sequence ID" value="NZ_CP063982.1"/>
</dbReference>
<protein>
    <submittedName>
        <fullName evidence="1">DUF4936 family protein</fullName>
    </submittedName>
</protein>
<evidence type="ECO:0000313" key="1">
    <source>
        <dbReference type="EMBL" id="UOD50054.1"/>
    </source>
</evidence>
<name>A0ABY4AID9_9BURK</name>
<proteinExistence type="predicted"/>
<gene>
    <name evidence="1" type="ORF">DHf2319_11530</name>
</gene>
<dbReference type="InterPro" id="IPR032556">
    <property type="entry name" value="DUF4936"/>
</dbReference>
<sequence>MHLFVYYKFKPDDYPNVARDARALVTEIEQSVPGTRARLLKRPEVSSAGEHTWMETYEFDAKHQSLIQATLAELVTSSGLPVQRHLEWFVEV</sequence>
<organism evidence="1 2">
    <name type="scientific">Orrella daihaiensis</name>
    <dbReference type="NCBI Taxonomy" id="2782176"/>
    <lineage>
        <taxon>Bacteria</taxon>
        <taxon>Pseudomonadati</taxon>
        <taxon>Pseudomonadota</taxon>
        <taxon>Betaproteobacteria</taxon>
        <taxon>Burkholderiales</taxon>
        <taxon>Alcaligenaceae</taxon>
        <taxon>Orrella</taxon>
    </lineage>
</organism>
<dbReference type="Proteomes" id="UP000831607">
    <property type="component" value="Chromosome"/>
</dbReference>
<accession>A0ABY4AID9</accession>
<evidence type="ECO:0000313" key="2">
    <source>
        <dbReference type="Proteomes" id="UP000831607"/>
    </source>
</evidence>
<keyword evidence="2" id="KW-1185">Reference proteome</keyword>
<dbReference type="EMBL" id="CP063982">
    <property type="protein sequence ID" value="UOD50054.1"/>
    <property type="molecule type" value="Genomic_DNA"/>
</dbReference>
<dbReference type="Pfam" id="PF16290">
    <property type="entry name" value="DUF4936"/>
    <property type="match status" value="1"/>
</dbReference>
<reference evidence="1 2" key="1">
    <citation type="submission" date="2020-11" db="EMBL/GenBank/DDBJ databases">
        <title>Algicoccus daihaiensis sp.nov., isolated from Daihai Lake in Inner Mongolia.</title>
        <authorList>
            <person name="Kai J."/>
        </authorList>
    </citation>
    <scope>NUCLEOTIDE SEQUENCE [LARGE SCALE GENOMIC DNA]</scope>
    <source>
        <strain evidence="2">f23</strain>
    </source>
</reference>